<dbReference type="PANTHER" id="PTHR13011:SF0">
    <property type="entry name" value="GENERAL TRANSCRIPTION FACTOR IIF SUBUNIT 1"/>
    <property type="match status" value="1"/>
</dbReference>
<keyword evidence="10" id="KW-1185">Reference proteome</keyword>
<dbReference type="SUPFAM" id="SSF50916">
    <property type="entry name" value="Rap30/74 interaction domains"/>
    <property type="match status" value="2"/>
</dbReference>
<feature type="region of interest" description="Disordered" evidence="8">
    <location>
        <begin position="301"/>
        <end position="622"/>
    </location>
</feature>
<accession>A0A5C5G2P1</accession>
<dbReference type="EMBL" id="SOZI01000012">
    <property type="protein sequence ID" value="TNY23357.1"/>
    <property type="molecule type" value="Genomic_DNA"/>
</dbReference>
<dbReference type="InterPro" id="IPR011039">
    <property type="entry name" value="TFIIF_interaction"/>
</dbReference>
<reference evidence="9 10" key="1">
    <citation type="submission" date="2019-03" db="EMBL/GenBank/DDBJ databases">
        <title>Rhodosporidium diobovatum UCD-FST 08-225 genome sequencing, assembly, and annotation.</title>
        <authorList>
            <person name="Fakankun I.U."/>
            <person name="Fristensky B."/>
            <person name="Levin D.B."/>
        </authorList>
    </citation>
    <scope>NUCLEOTIDE SEQUENCE [LARGE SCALE GENOMIC DNA]</scope>
    <source>
        <strain evidence="9 10">UCD-FST 08-225</strain>
    </source>
</reference>
<feature type="compositionally biased region" description="Low complexity" evidence="8">
    <location>
        <begin position="336"/>
        <end position="363"/>
    </location>
</feature>
<name>A0A5C5G2P1_9BASI</name>
<dbReference type="Proteomes" id="UP000311382">
    <property type="component" value="Unassembled WGS sequence"/>
</dbReference>
<dbReference type="OrthoDB" id="2504792at2759"/>
<dbReference type="InterPro" id="IPR008851">
    <property type="entry name" value="TFIIF-alpha"/>
</dbReference>
<feature type="compositionally biased region" description="Gly residues" evidence="8">
    <location>
        <begin position="582"/>
        <end position="593"/>
    </location>
</feature>
<feature type="compositionally biased region" description="Gly residues" evidence="8">
    <location>
        <begin position="396"/>
        <end position="406"/>
    </location>
</feature>
<feature type="compositionally biased region" description="Low complexity" evidence="8">
    <location>
        <begin position="23"/>
        <end position="34"/>
    </location>
</feature>
<dbReference type="Pfam" id="PF05793">
    <property type="entry name" value="TFIIF_alpha"/>
    <property type="match status" value="2"/>
</dbReference>
<evidence type="ECO:0000256" key="8">
    <source>
        <dbReference type="SAM" id="MobiDB-lite"/>
    </source>
</evidence>
<dbReference type="GO" id="GO:0006367">
    <property type="term" value="P:transcription initiation at RNA polymerase II promoter"/>
    <property type="evidence" value="ECO:0007669"/>
    <property type="project" value="InterPro"/>
</dbReference>
<feature type="compositionally biased region" description="Basic and acidic residues" evidence="8">
    <location>
        <begin position="83"/>
        <end position="129"/>
    </location>
</feature>
<dbReference type="STRING" id="5288.A0A5C5G2P1"/>
<keyword evidence="3 7" id="KW-0805">Transcription regulation</keyword>
<feature type="compositionally biased region" description="Acidic residues" evidence="8">
    <location>
        <begin position="498"/>
        <end position="515"/>
    </location>
</feature>
<comment type="caution">
    <text evidence="9">The sequence shown here is derived from an EMBL/GenBank/DDBJ whole genome shotgun (WGS) entry which is preliminary data.</text>
</comment>
<feature type="compositionally biased region" description="Polar residues" evidence="8">
    <location>
        <begin position="229"/>
        <end position="245"/>
    </location>
</feature>
<evidence type="ECO:0000256" key="6">
    <source>
        <dbReference type="ARBA" id="ARBA00023242"/>
    </source>
</evidence>
<feature type="region of interest" description="Disordered" evidence="8">
    <location>
        <begin position="63"/>
        <end position="152"/>
    </location>
</feature>
<feature type="compositionally biased region" description="Low complexity" evidence="8">
    <location>
        <begin position="516"/>
        <end position="574"/>
    </location>
</feature>
<dbReference type="PANTHER" id="PTHR13011">
    <property type="entry name" value="TFIIF-ALPHA"/>
    <property type="match status" value="1"/>
</dbReference>
<dbReference type="GO" id="GO:0032968">
    <property type="term" value="P:positive regulation of transcription elongation by RNA polymerase II"/>
    <property type="evidence" value="ECO:0007669"/>
    <property type="project" value="InterPro"/>
</dbReference>
<feature type="compositionally biased region" description="Basic and acidic residues" evidence="8">
    <location>
        <begin position="306"/>
        <end position="320"/>
    </location>
</feature>
<dbReference type="GO" id="GO:0003677">
    <property type="term" value="F:DNA binding"/>
    <property type="evidence" value="ECO:0007669"/>
    <property type="project" value="UniProtKB-KW"/>
</dbReference>
<comment type="function">
    <text evidence="7">TFIIF is a general transcription initiation factor that binds to RNA polymerase II and helps to recruit it to the initiation complex in collaboration with TFIIB. It promotes transcription elongation.</text>
</comment>
<sequence length="685" mass="71815">MDRKPKIEPMDHSGVAPSSQTASPSHSPLPSTSSYRDFILRASAPASTTGTKYNVMKFAVTGGGDRVIDPQDESQFLRPVKLNRKDPRTVRRLTDEDRERHNQRAIERAAKARGVKMEVDGEGGVKAEEGAEGAGADGADGAAAGGGGAKDAKEELDLSLVGKGAGGATNVQRRGPGGMFKKKTRRVFVSSEEARRLKREEWQPWVLEDDEGRERWIGRLEGGAGEIENSANKTSQQGQGSNNRAGLQGWRPAAESSATGGGGSAYVAFVLSDNQDEFRVLPVNRWYRFNQGPKYLTLAEEEAEEEYARQQKSKDPERWVMHRRIAPPPAAGGAAGSSASSGGSTPRNGASSSSASAGPSAASLRSRMLANSAQGTRLDAADNAAGRPQVRAVISSGGGGGGGAGGRRGRAADQGDDEFDFEEDFQDDEEGIAKIDDLADEEETKELEERIRREMRAAERPDEIPDDDDEAAEAERLNRTGKEIKKLVKKSDKTGAYESDDDVENPYASDDDDSDASATSHASGARPSSRAASPARGSSTSRPASRAGSPSAAAAMLARRAASPSGGASSSSSSSKRKRTGDGAGSDSEGGGSSSAPAGDGSKRRKGASSGKSPSPGPSSSGALLSAADLIAYLRARPAHTSTTKDLLRHFGRALKDKRNKEAMGGLLKAVADFKEGSLVLKAGL</sequence>
<comment type="subcellular location">
    <subcellularLocation>
        <location evidence="1 7">Nucleus</location>
    </subcellularLocation>
</comment>
<evidence type="ECO:0000256" key="3">
    <source>
        <dbReference type="ARBA" id="ARBA00023015"/>
    </source>
</evidence>
<dbReference type="GO" id="GO:0016251">
    <property type="term" value="F:RNA polymerase II general transcription initiation factor activity"/>
    <property type="evidence" value="ECO:0007669"/>
    <property type="project" value="TreeGrafter"/>
</dbReference>
<feature type="region of interest" description="Disordered" evidence="8">
    <location>
        <begin position="220"/>
        <end position="264"/>
    </location>
</feature>
<evidence type="ECO:0000313" key="9">
    <source>
        <dbReference type="EMBL" id="TNY23357.1"/>
    </source>
</evidence>
<feature type="compositionally biased region" description="Low complexity" evidence="8">
    <location>
        <begin position="608"/>
        <end position="622"/>
    </location>
</feature>
<feature type="compositionally biased region" description="Basic and acidic residues" evidence="8">
    <location>
        <begin position="1"/>
        <end position="11"/>
    </location>
</feature>
<proteinExistence type="inferred from homology"/>
<organism evidence="9 10">
    <name type="scientific">Rhodotorula diobovata</name>
    <dbReference type="NCBI Taxonomy" id="5288"/>
    <lineage>
        <taxon>Eukaryota</taxon>
        <taxon>Fungi</taxon>
        <taxon>Dikarya</taxon>
        <taxon>Basidiomycota</taxon>
        <taxon>Pucciniomycotina</taxon>
        <taxon>Microbotryomycetes</taxon>
        <taxon>Sporidiobolales</taxon>
        <taxon>Sporidiobolaceae</taxon>
        <taxon>Rhodotorula</taxon>
    </lineage>
</organism>
<evidence type="ECO:0000256" key="7">
    <source>
        <dbReference type="RuleBase" id="RU366044"/>
    </source>
</evidence>
<evidence type="ECO:0000256" key="5">
    <source>
        <dbReference type="ARBA" id="ARBA00023163"/>
    </source>
</evidence>
<feature type="compositionally biased region" description="Gly residues" evidence="8">
    <location>
        <begin position="132"/>
        <end position="149"/>
    </location>
</feature>
<evidence type="ECO:0000256" key="4">
    <source>
        <dbReference type="ARBA" id="ARBA00023125"/>
    </source>
</evidence>
<feature type="compositionally biased region" description="Basic and acidic residues" evidence="8">
    <location>
        <begin position="447"/>
        <end position="463"/>
    </location>
</feature>
<feature type="region of interest" description="Disordered" evidence="8">
    <location>
        <begin position="1"/>
        <end position="34"/>
    </location>
</feature>
<comment type="similarity">
    <text evidence="2 7">Belongs to the TFIIF alpha subunit family.</text>
</comment>
<keyword evidence="6 7" id="KW-0539">Nucleus</keyword>
<keyword evidence="5 7" id="KW-0804">Transcription</keyword>
<feature type="compositionally biased region" description="Acidic residues" evidence="8">
    <location>
        <begin position="414"/>
        <end position="430"/>
    </location>
</feature>
<dbReference type="GO" id="GO:0005674">
    <property type="term" value="C:transcription factor TFIIF complex"/>
    <property type="evidence" value="ECO:0007669"/>
    <property type="project" value="TreeGrafter"/>
</dbReference>
<dbReference type="AlphaFoldDB" id="A0A5C5G2P1"/>
<dbReference type="GO" id="GO:0001096">
    <property type="term" value="F:TFIIF-class transcription factor complex binding"/>
    <property type="evidence" value="ECO:0007669"/>
    <property type="project" value="TreeGrafter"/>
</dbReference>
<evidence type="ECO:0000256" key="1">
    <source>
        <dbReference type="ARBA" id="ARBA00004123"/>
    </source>
</evidence>
<protein>
    <recommendedName>
        <fullName evidence="7">Transcription initiation factor IIF subunit alpha</fullName>
    </recommendedName>
</protein>
<feature type="compositionally biased region" description="Basic and acidic residues" evidence="8">
    <location>
        <begin position="473"/>
        <end position="495"/>
    </location>
</feature>
<evidence type="ECO:0000256" key="2">
    <source>
        <dbReference type="ARBA" id="ARBA00005249"/>
    </source>
</evidence>
<keyword evidence="4 7" id="KW-0238">DNA-binding</keyword>
<gene>
    <name evidence="9" type="ORF">DMC30DRAFT_444424</name>
</gene>
<evidence type="ECO:0000313" key="10">
    <source>
        <dbReference type="Proteomes" id="UP000311382"/>
    </source>
</evidence>